<accession>A0ABN8MKU1</accession>
<keyword evidence="2" id="KW-1185">Reference proteome</keyword>
<comment type="caution">
    <text evidence="1">The sequence shown here is derived from an EMBL/GenBank/DDBJ whole genome shotgun (WGS) entry which is preliminary data.</text>
</comment>
<dbReference type="EMBL" id="CALNXI010000629">
    <property type="protein sequence ID" value="CAH3030357.1"/>
    <property type="molecule type" value="Genomic_DNA"/>
</dbReference>
<gene>
    <name evidence="1" type="ORF">PEVE_00037820</name>
</gene>
<proteinExistence type="predicted"/>
<reference evidence="1 2" key="1">
    <citation type="submission" date="2022-05" db="EMBL/GenBank/DDBJ databases">
        <authorList>
            <consortium name="Genoscope - CEA"/>
            <person name="William W."/>
        </authorList>
    </citation>
    <scope>NUCLEOTIDE SEQUENCE [LARGE SCALE GENOMIC DNA]</scope>
</reference>
<organism evidence="1 2">
    <name type="scientific">Porites evermanni</name>
    <dbReference type="NCBI Taxonomy" id="104178"/>
    <lineage>
        <taxon>Eukaryota</taxon>
        <taxon>Metazoa</taxon>
        <taxon>Cnidaria</taxon>
        <taxon>Anthozoa</taxon>
        <taxon>Hexacorallia</taxon>
        <taxon>Scleractinia</taxon>
        <taxon>Fungiina</taxon>
        <taxon>Poritidae</taxon>
        <taxon>Porites</taxon>
    </lineage>
</organism>
<evidence type="ECO:0000313" key="1">
    <source>
        <dbReference type="EMBL" id="CAH3030357.1"/>
    </source>
</evidence>
<protein>
    <submittedName>
        <fullName evidence="1">Uncharacterized protein</fullName>
    </submittedName>
</protein>
<sequence>MAESAGCMASEMSPMRVKGLVVTSWVAAPEIIKSTEDGLQQALLEHSLSSYLLELASSREQLLFCYQGMNHKDALTCISRASLDTCYRN</sequence>
<evidence type="ECO:0000313" key="2">
    <source>
        <dbReference type="Proteomes" id="UP001159427"/>
    </source>
</evidence>
<dbReference type="Proteomes" id="UP001159427">
    <property type="component" value="Unassembled WGS sequence"/>
</dbReference>
<name>A0ABN8MKU1_9CNID</name>